<dbReference type="EMBL" id="JAOPJZ010000045">
    <property type="protein sequence ID" value="MCU4754460.1"/>
    <property type="molecule type" value="Genomic_DNA"/>
</dbReference>
<evidence type="ECO:0000256" key="4">
    <source>
        <dbReference type="ARBA" id="ARBA00022989"/>
    </source>
</evidence>
<feature type="transmembrane region" description="Helical" evidence="6">
    <location>
        <begin position="191"/>
        <end position="212"/>
    </location>
</feature>
<protein>
    <submittedName>
        <fullName evidence="7">YihY/virulence factor BrkB family protein</fullName>
    </submittedName>
</protein>
<comment type="subcellular location">
    <subcellularLocation>
        <location evidence="1">Cell membrane</location>
        <topology evidence="1">Multi-pass membrane protein</topology>
    </subcellularLocation>
</comment>
<feature type="transmembrane region" description="Helical" evidence="6">
    <location>
        <begin position="218"/>
        <end position="251"/>
    </location>
</feature>
<feature type="transmembrane region" description="Helical" evidence="6">
    <location>
        <begin position="20"/>
        <end position="50"/>
    </location>
</feature>
<evidence type="ECO:0000256" key="5">
    <source>
        <dbReference type="ARBA" id="ARBA00023136"/>
    </source>
</evidence>
<dbReference type="PANTHER" id="PTHR30213">
    <property type="entry name" value="INNER MEMBRANE PROTEIN YHJD"/>
    <property type="match status" value="1"/>
</dbReference>
<evidence type="ECO:0000256" key="1">
    <source>
        <dbReference type="ARBA" id="ARBA00004651"/>
    </source>
</evidence>
<dbReference type="Proteomes" id="UP001321047">
    <property type="component" value="Unassembled WGS sequence"/>
</dbReference>
<dbReference type="PIRSF" id="PIRSF035875">
    <property type="entry name" value="RNase_BN"/>
    <property type="match status" value="1"/>
</dbReference>
<feature type="transmembrane region" description="Helical" evidence="6">
    <location>
        <begin position="85"/>
        <end position="108"/>
    </location>
</feature>
<dbReference type="Pfam" id="PF03631">
    <property type="entry name" value="Virul_fac_BrkB"/>
    <property type="match status" value="1"/>
</dbReference>
<sequence length="264" mass="28065">MNTGVGRTAIAVARENEIVLVAAGVAFYLFNSLIPLLVFLIIAITMFGWLEHILLVLAPAIGSDAESLLSVMETIMGEGTGRGRAALIAAGILTWSSFTMFQSVNRAFGHVYGVQAKRSMIEATRDTCLILLTVILAVSLLVVVHVGLTNLIGDTGATVASIPLLGIVLFGVFLPMFYLFPPSAVTVREALPGAILTASSWTVCALGFRLYLRVSDSVQLYGIAGGVMLLLTWLYIGSLALLGGVVLNVVLAGRVEAEERWLGR</sequence>
<gene>
    <name evidence="7" type="ORF">OB919_21245</name>
</gene>
<comment type="caution">
    <text evidence="7">The sequence shown here is derived from an EMBL/GenBank/DDBJ whole genome shotgun (WGS) entry which is preliminary data.</text>
</comment>
<keyword evidence="4 6" id="KW-1133">Transmembrane helix</keyword>
<feature type="transmembrane region" description="Helical" evidence="6">
    <location>
        <begin position="160"/>
        <end position="179"/>
    </location>
</feature>
<keyword evidence="3 6" id="KW-0812">Transmembrane</keyword>
<dbReference type="InterPro" id="IPR017039">
    <property type="entry name" value="Virul_fac_BrkB"/>
</dbReference>
<keyword evidence="8" id="KW-1185">Reference proteome</keyword>
<evidence type="ECO:0000256" key="6">
    <source>
        <dbReference type="SAM" id="Phobius"/>
    </source>
</evidence>
<evidence type="ECO:0000313" key="8">
    <source>
        <dbReference type="Proteomes" id="UP001321047"/>
    </source>
</evidence>
<evidence type="ECO:0000313" key="7">
    <source>
        <dbReference type="EMBL" id="MCU4754460.1"/>
    </source>
</evidence>
<dbReference type="GO" id="GO:0005886">
    <property type="term" value="C:plasma membrane"/>
    <property type="evidence" value="ECO:0007669"/>
    <property type="project" value="UniProtKB-SubCell"/>
</dbReference>
<organism evidence="7 8">
    <name type="scientific">Natronosalvus hydrolyticus</name>
    <dbReference type="NCBI Taxonomy" id="2979988"/>
    <lineage>
        <taxon>Archaea</taxon>
        <taxon>Methanobacteriati</taxon>
        <taxon>Methanobacteriota</taxon>
        <taxon>Stenosarchaea group</taxon>
        <taxon>Halobacteria</taxon>
        <taxon>Halobacteriales</taxon>
        <taxon>Natrialbaceae</taxon>
        <taxon>Natronosalvus</taxon>
    </lineage>
</organism>
<dbReference type="PANTHER" id="PTHR30213:SF0">
    <property type="entry name" value="UPF0761 MEMBRANE PROTEIN YIHY"/>
    <property type="match status" value="1"/>
</dbReference>
<reference evidence="7 8" key="1">
    <citation type="submission" date="2022-09" db="EMBL/GenBank/DDBJ databases">
        <title>Enrichment on poylsaccharides allowed isolation of novel metabolic and taxonomic groups of Haloarchaea.</title>
        <authorList>
            <person name="Sorokin D.Y."/>
            <person name="Elcheninov A.G."/>
            <person name="Khizhniak T.V."/>
            <person name="Kolganova T.V."/>
            <person name="Kublanov I.V."/>
        </authorList>
    </citation>
    <scope>NUCLEOTIDE SEQUENCE [LARGE SCALE GENOMIC DNA]</scope>
    <source>
        <strain evidence="7 8">AArc-curdl1</strain>
    </source>
</reference>
<evidence type="ECO:0000256" key="3">
    <source>
        <dbReference type="ARBA" id="ARBA00022692"/>
    </source>
</evidence>
<dbReference type="RefSeq" id="WP_342810759.1">
    <property type="nucleotide sequence ID" value="NZ_JAOPJZ010000045.1"/>
</dbReference>
<feature type="transmembrane region" description="Helical" evidence="6">
    <location>
        <begin position="129"/>
        <end position="148"/>
    </location>
</feature>
<keyword evidence="5 6" id="KW-0472">Membrane</keyword>
<evidence type="ECO:0000256" key="2">
    <source>
        <dbReference type="ARBA" id="ARBA00022475"/>
    </source>
</evidence>
<name>A0AAP2ZCY5_9EURY</name>
<accession>A0AAP2ZCY5</accession>
<dbReference type="AlphaFoldDB" id="A0AAP2ZCY5"/>
<keyword evidence="2" id="KW-1003">Cell membrane</keyword>
<proteinExistence type="predicted"/>